<organism evidence="1 2">
    <name type="scientific">Photorhabdus hindustanensis</name>
    <dbReference type="NCBI Taxonomy" id="2918802"/>
    <lineage>
        <taxon>Bacteria</taxon>
        <taxon>Pseudomonadati</taxon>
        <taxon>Pseudomonadota</taxon>
        <taxon>Gammaproteobacteria</taxon>
        <taxon>Enterobacterales</taxon>
        <taxon>Morganellaceae</taxon>
        <taxon>Photorhabdus</taxon>
    </lineage>
</organism>
<evidence type="ECO:0000313" key="1">
    <source>
        <dbReference type="EMBL" id="PQQ22387.1"/>
    </source>
</evidence>
<accession>A0A2S8PU81</accession>
<proteinExistence type="predicted"/>
<gene>
    <name evidence="1" type="ORF">C6H66_23795</name>
</gene>
<dbReference type="Proteomes" id="UP000239550">
    <property type="component" value="Unassembled WGS sequence"/>
</dbReference>
<reference evidence="1 2" key="1">
    <citation type="submission" date="2018-02" db="EMBL/GenBank/DDBJ databases">
        <title>Five New Genomes of Indian Photorhabdus Isolates TSA.</title>
        <authorList>
            <person name="Dubay B."/>
            <person name="Somvanshi V.S."/>
        </authorList>
    </citation>
    <scope>NUCLEOTIDE SEQUENCE [LARGE SCALE GENOMIC DNA]</scope>
    <source>
        <strain evidence="1 2">H1</strain>
    </source>
</reference>
<sequence length="103" mass="12142">MMKIKKFKSEKIIEVFAIYWFEEKTYFYGFAKGYDGLLSYNAEEVEIIEPSLSGDFVFFENGIFYKPLIEKNILDDLLEADPVAYQCFLETLKSEGRIEQDFC</sequence>
<dbReference type="EMBL" id="PUWT01000101">
    <property type="protein sequence ID" value="PQQ22387.1"/>
    <property type="molecule type" value="Genomic_DNA"/>
</dbReference>
<dbReference type="AlphaFoldDB" id="A0A2S8PU81"/>
<keyword evidence="2" id="KW-1185">Reference proteome</keyword>
<comment type="caution">
    <text evidence="1">The sequence shown here is derived from an EMBL/GenBank/DDBJ whole genome shotgun (WGS) entry which is preliminary data.</text>
</comment>
<protein>
    <submittedName>
        <fullName evidence="1">Uncharacterized protein</fullName>
    </submittedName>
</protein>
<dbReference type="RefSeq" id="WP_105396929.1">
    <property type="nucleotide sequence ID" value="NZ_CAWNTA010000004.1"/>
</dbReference>
<name>A0A2S8PU81_9GAMM</name>
<evidence type="ECO:0000313" key="2">
    <source>
        <dbReference type="Proteomes" id="UP000239550"/>
    </source>
</evidence>